<dbReference type="InterPro" id="IPR044760">
    <property type="entry name" value="TRAPPC2L"/>
</dbReference>
<accession>A0AAD5LRX7</accession>
<dbReference type="InterPro" id="IPR006722">
    <property type="entry name" value="Sedlin"/>
</dbReference>
<dbReference type="SUPFAM" id="SSF64356">
    <property type="entry name" value="SNARE-like"/>
    <property type="match status" value="1"/>
</dbReference>
<organism evidence="3 4">
    <name type="scientific">Pythium insidiosum</name>
    <name type="common">Pythiosis disease agent</name>
    <dbReference type="NCBI Taxonomy" id="114742"/>
    <lineage>
        <taxon>Eukaryota</taxon>
        <taxon>Sar</taxon>
        <taxon>Stramenopiles</taxon>
        <taxon>Oomycota</taxon>
        <taxon>Peronosporomycetes</taxon>
        <taxon>Pythiales</taxon>
        <taxon>Pythiaceae</taxon>
        <taxon>Pythium</taxon>
    </lineage>
</organism>
<dbReference type="EMBL" id="JAKCXM010000021">
    <property type="protein sequence ID" value="KAJ0407451.1"/>
    <property type="molecule type" value="Genomic_DNA"/>
</dbReference>
<name>A0AAD5LRX7_PYTIN</name>
<sequence length="144" mass="15852">MGGGNMIACVAVIGAANSPLFVRSFDGDDDLGFQYIAHVSLDIIDEKLRGASSLGAKDDMYLGFLGPIEDYRVYAYVTNTSAKFVAILHDGPVRESELRTFFSELHKIYINAVSNPFAPIGERIVSQVFERRLQTLVQQQNSSS</sequence>
<dbReference type="Gene3D" id="3.30.450.70">
    <property type="match status" value="1"/>
</dbReference>
<reference evidence="3" key="1">
    <citation type="submission" date="2021-12" db="EMBL/GenBank/DDBJ databases">
        <title>Prjna785345.</title>
        <authorList>
            <person name="Rujirawat T."/>
            <person name="Krajaejun T."/>
        </authorList>
    </citation>
    <scope>NUCLEOTIDE SEQUENCE</scope>
    <source>
        <strain evidence="3">Pi057C3</strain>
    </source>
</reference>
<dbReference type="GO" id="GO:0006888">
    <property type="term" value="P:endoplasmic reticulum to Golgi vesicle-mediated transport"/>
    <property type="evidence" value="ECO:0007669"/>
    <property type="project" value="InterPro"/>
</dbReference>
<protein>
    <recommendedName>
        <fullName evidence="2">Trafficking protein particle complex subunit 2-like protein</fullName>
    </recommendedName>
</protein>
<dbReference type="PANTHER" id="PTHR12403">
    <property type="entry name" value="TRAFFICKING PROTEIN PARTICLE COMPLEX SUBUNIT 2"/>
    <property type="match status" value="1"/>
</dbReference>
<evidence type="ECO:0000313" key="3">
    <source>
        <dbReference type="EMBL" id="KAJ0407451.1"/>
    </source>
</evidence>
<evidence type="ECO:0000256" key="1">
    <source>
        <dbReference type="ARBA" id="ARBA00006626"/>
    </source>
</evidence>
<comment type="similarity">
    <text evidence="1">Belongs to the TRAPP small subunits family. Sedlin subfamily.</text>
</comment>
<evidence type="ECO:0000313" key="4">
    <source>
        <dbReference type="Proteomes" id="UP001209570"/>
    </source>
</evidence>
<keyword evidence="4" id="KW-1185">Reference proteome</keyword>
<dbReference type="Proteomes" id="UP001209570">
    <property type="component" value="Unassembled WGS sequence"/>
</dbReference>
<gene>
    <name evidence="3" type="ORF">P43SY_004992</name>
</gene>
<dbReference type="InterPro" id="IPR011012">
    <property type="entry name" value="Longin-like_dom_sf"/>
</dbReference>
<dbReference type="AlphaFoldDB" id="A0AAD5LRX7"/>
<proteinExistence type="inferred from homology"/>
<dbReference type="GO" id="GO:0005737">
    <property type="term" value="C:cytoplasm"/>
    <property type="evidence" value="ECO:0007669"/>
    <property type="project" value="GOC"/>
</dbReference>
<dbReference type="CDD" id="cd14854">
    <property type="entry name" value="TRAPPC2L"/>
    <property type="match status" value="1"/>
</dbReference>
<dbReference type="Pfam" id="PF04628">
    <property type="entry name" value="Sedlin_N"/>
    <property type="match status" value="1"/>
</dbReference>
<evidence type="ECO:0000256" key="2">
    <source>
        <dbReference type="ARBA" id="ARBA00024408"/>
    </source>
</evidence>
<comment type="caution">
    <text evidence="3">The sequence shown here is derived from an EMBL/GenBank/DDBJ whole genome shotgun (WGS) entry which is preliminary data.</text>
</comment>